<dbReference type="InterPro" id="IPR010827">
    <property type="entry name" value="BamA/TamA_POTRA"/>
</dbReference>
<feature type="domain" description="PNPLA" evidence="5">
    <location>
        <begin position="39"/>
        <end position="231"/>
    </location>
</feature>
<dbReference type="AlphaFoldDB" id="A0A366GVU7"/>
<dbReference type="GO" id="GO:0016787">
    <property type="term" value="F:hydrolase activity"/>
    <property type="evidence" value="ECO:0007669"/>
    <property type="project" value="UniProtKB-UniRule"/>
</dbReference>
<proteinExistence type="predicted"/>
<dbReference type="Gene3D" id="2.40.160.50">
    <property type="entry name" value="membrane protein fhac: a member of the omp85/tpsb transporter family"/>
    <property type="match status" value="1"/>
</dbReference>
<protein>
    <submittedName>
        <fullName evidence="6">NTE family protein</fullName>
    </submittedName>
</protein>
<reference evidence="6 7" key="1">
    <citation type="submission" date="2018-06" db="EMBL/GenBank/DDBJ databases">
        <title>Freshwater and sediment microbial communities from various areas in North America, analyzing microbe dynamics in response to fracking.</title>
        <authorList>
            <person name="Lamendella R."/>
        </authorList>
    </citation>
    <scope>NUCLEOTIDE SEQUENCE [LARGE SCALE GENOMIC DNA]</scope>
    <source>
        <strain evidence="6 7">114J</strain>
    </source>
</reference>
<dbReference type="GO" id="GO:0019867">
    <property type="term" value="C:outer membrane"/>
    <property type="evidence" value="ECO:0007669"/>
    <property type="project" value="InterPro"/>
</dbReference>
<dbReference type="SUPFAM" id="SSF52151">
    <property type="entry name" value="FabD/lysophospholipase-like"/>
    <property type="match status" value="1"/>
</dbReference>
<evidence type="ECO:0000259" key="5">
    <source>
        <dbReference type="PROSITE" id="PS51635"/>
    </source>
</evidence>
<dbReference type="InterPro" id="IPR016035">
    <property type="entry name" value="Acyl_Trfase/lysoPLipase"/>
</dbReference>
<feature type="short sequence motif" description="GXGXXG" evidence="4">
    <location>
        <begin position="43"/>
        <end position="48"/>
    </location>
</feature>
<sequence>MSVSGDRTRLLKALVILLLCLMTPASLLAQERERARVGLVLSGGGAKGMAHVGVLRVLEEMNIPVDVVVGTSAGSAVGALYASGMPVARIEERFIEMDWLSSFRDDPGRVYKPIRRKQDDWRFPVLPGLGVRADGLHVGGGIVAGQNLGFILNELTRNAALVEDFDRLAIPFRAVATDLATGEQVVIGRGNLAEAVRASMSIPGVYAPVELDGRLLVDGGVANNLPVSVARDMGADVIIAVDITDPLMDSDDLREAFSVVGQLTTLLTRRNTEQQLDLLGERDILIRPDLRGHTSADFYQAPLLFELGATAARNHAVELRPLQVSRTDWTGYKARMATRTFSAGPIARIEIENTRRLARDFLRERIRQRVGEPLDVPALEEDLKRIYGLGYYETVSYSLSPSPDGTVLVIQPREKTWGPNYLSFGLGYEDNFDGETRFNIASALRMTELNRLGGEWHTGLQLGTEPWVRTQWYQPLDYGYDRFLVLGGEYSRDNFSVYDETGQRIAEVDVTFRAADLALGMELGGDAEARLTYTRGYATVDEEVGEPVAPDDAIHQGNVTLRLVHDSLNDAFFPTAGAFAGVKARFEREDLGSDRHFDSVTTLLLGTGSWQGLTLTGLMFAEDVTRGEAGVENHVRLGGFRRLSAFAPGQITGESAAMASAYASQSFGGPLVPWFAGVGFEAGNAWESLSDASWDGSVRSWSLFAGVDTFLGPVQLAGAYNNADNWSAYLNIGFSFTQLFY</sequence>
<dbReference type="GO" id="GO:0016042">
    <property type="term" value="P:lipid catabolic process"/>
    <property type="evidence" value="ECO:0007669"/>
    <property type="project" value="UniProtKB-UniRule"/>
</dbReference>
<dbReference type="PROSITE" id="PS51635">
    <property type="entry name" value="PNPLA"/>
    <property type="match status" value="1"/>
</dbReference>
<feature type="short sequence motif" description="DGA/G" evidence="4">
    <location>
        <begin position="218"/>
        <end position="220"/>
    </location>
</feature>
<dbReference type="PANTHER" id="PTHR14226:SF29">
    <property type="entry name" value="NEUROPATHY TARGET ESTERASE SWS"/>
    <property type="match status" value="1"/>
</dbReference>
<keyword evidence="1 4" id="KW-0378">Hydrolase</keyword>
<feature type="active site" description="Proton acceptor" evidence="4">
    <location>
        <position position="218"/>
    </location>
</feature>
<gene>
    <name evidence="6" type="ORF">DET50_105186</name>
</gene>
<evidence type="ECO:0000256" key="1">
    <source>
        <dbReference type="ARBA" id="ARBA00022801"/>
    </source>
</evidence>
<dbReference type="Proteomes" id="UP000252995">
    <property type="component" value="Unassembled WGS sequence"/>
</dbReference>
<feature type="short sequence motif" description="GXSXG" evidence="4">
    <location>
        <begin position="70"/>
        <end position="74"/>
    </location>
</feature>
<evidence type="ECO:0000256" key="4">
    <source>
        <dbReference type="PROSITE-ProRule" id="PRU01161"/>
    </source>
</evidence>
<keyword evidence="3 4" id="KW-0443">Lipid metabolism</keyword>
<comment type="caution">
    <text evidence="6">The sequence shown here is derived from an EMBL/GenBank/DDBJ whole genome shotgun (WGS) entry which is preliminary data.</text>
</comment>
<dbReference type="PANTHER" id="PTHR14226">
    <property type="entry name" value="NEUROPATHY TARGET ESTERASE/SWISS CHEESE D.MELANOGASTER"/>
    <property type="match status" value="1"/>
</dbReference>
<organism evidence="6 7">
    <name type="scientific">Marinobacter pelagius</name>
    <dbReference type="NCBI Taxonomy" id="379482"/>
    <lineage>
        <taxon>Bacteria</taxon>
        <taxon>Pseudomonadati</taxon>
        <taxon>Pseudomonadota</taxon>
        <taxon>Gammaproteobacteria</taxon>
        <taxon>Pseudomonadales</taxon>
        <taxon>Marinobacteraceae</taxon>
        <taxon>Marinobacter</taxon>
    </lineage>
</organism>
<dbReference type="Pfam" id="PF01734">
    <property type="entry name" value="Patatin"/>
    <property type="match status" value="1"/>
</dbReference>
<feature type="active site" description="Nucleophile" evidence="4">
    <location>
        <position position="72"/>
    </location>
</feature>
<evidence type="ECO:0000256" key="3">
    <source>
        <dbReference type="ARBA" id="ARBA00023098"/>
    </source>
</evidence>
<name>A0A366GVU7_9GAMM</name>
<dbReference type="InterPro" id="IPR002641">
    <property type="entry name" value="PNPLA_dom"/>
</dbReference>
<dbReference type="EMBL" id="QNRO01000005">
    <property type="protein sequence ID" value="RBP31958.1"/>
    <property type="molecule type" value="Genomic_DNA"/>
</dbReference>
<dbReference type="STRING" id="379482.SAMN04487961_0100"/>
<evidence type="ECO:0000256" key="2">
    <source>
        <dbReference type="ARBA" id="ARBA00022963"/>
    </source>
</evidence>
<evidence type="ECO:0000313" key="6">
    <source>
        <dbReference type="EMBL" id="RBP31958.1"/>
    </source>
</evidence>
<evidence type="ECO:0000313" key="7">
    <source>
        <dbReference type="Proteomes" id="UP000252995"/>
    </source>
</evidence>
<dbReference type="Gene3D" id="3.10.20.310">
    <property type="entry name" value="membrane protein fhac"/>
    <property type="match status" value="1"/>
</dbReference>
<dbReference type="Gene3D" id="3.40.1090.10">
    <property type="entry name" value="Cytosolic phospholipase A2 catalytic domain"/>
    <property type="match status" value="2"/>
</dbReference>
<dbReference type="Pfam" id="PF07244">
    <property type="entry name" value="POTRA"/>
    <property type="match status" value="1"/>
</dbReference>
<keyword evidence="2 4" id="KW-0442">Lipid degradation</keyword>
<dbReference type="InterPro" id="IPR050301">
    <property type="entry name" value="NTE"/>
</dbReference>
<dbReference type="CDD" id="cd07205">
    <property type="entry name" value="Pat_PNPLA6_PNPLA7_NTE1_like"/>
    <property type="match status" value="1"/>
</dbReference>
<accession>A0A366GVU7</accession>